<dbReference type="GO" id="GO:0006508">
    <property type="term" value="P:proteolysis"/>
    <property type="evidence" value="ECO:0007669"/>
    <property type="project" value="InterPro"/>
</dbReference>
<evidence type="ECO:0000256" key="3">
    <source>
        <dbReference type="ARBA" id="ARBA00022840"/>
    </source>
</evidence>
<evidence type="ECO:0000259" key="5">
    <source>
        <dbReference type="PROSITE" id="PS50206"/>
    </source>
</evidence>
<dbReference type="GO" id="GO:0008641">
    <property type="term" value="F:ubiquitin-like modifier activating enzyme activity"/>
    <property type="evidence" value="ECO:0007669"/>
    <property type="project" value="InterPro"/>
</dbReference>
<dbReference type="NCBIfam" id="NF004281">
    <property type="entry name" value="PRK05690.1"/>
    <property type="match status" value="1"/>
</dbReference>
<dbReference type="PROSITE" id="PS50206">
    <property type="entry name" value="RHODANESE_3"/>
    <property type="match status" value="1"/>
</dbReference>
<sequence>MLNPNLDEIQLTKEDYERYSRHLILPEVGLEGQKRLKAASVLCIGTGGLGSPLLLYLAAAGIGRIGIVDFDVVDHSNLQRQVIHGTSWVGKPKIASAKNRIWEINPACQVDLYETRISSANALDIIKPYDIVVDGTDNFPTRYLVNDACVLLNKPNVYGSIFRFEGQATLFNYQDGPNYRDLYPEPPPPGMVPSCAEGGVLGVLPGIIGVIQATETIKIIIGQGTTLSGRLLLYNALEMKFRELKLRPNPVRPTIEKLIDYEQFCGIPQAKAEEAKRQMEMQEMTVKELKELLDSGADDFILVDVRNPNEYQIAKIPGAVLVPLPDIEKGEGVTKIKEMLNGHRLIAHCKMGGRSAKALGILKEHGIDGINVKGGITAWSREVDSSVPEY</sequence>
<keyword evidence="7" id="KW-1185">Reference proteome</keyword>
<dbReference type="InterPro" id="IPR035985">
    <property type="entry name" value="Ubiquitin-activating_enz"/>
</dbReference>
<keyword evidence="3" id="KW-0067">ATP-binding</keyword>
<evidence type="ECO:0000259" key="4">
    <source>
        <dbReference type="PROSITE" id="PS50175"/>
    </source>
</evidence>
<dbReference type="InterPro" id="IPR000594">
    <property type="entry name" value="ThiF_NAD_FAD-bd"/>
</dbReference>
<feature type="domain" description="Peptidase A2" evidence="4">
    <location>
        <begin position="289"/>
        <end position="332"/>
    </location>
</feature>
<dbReference type="RefSeq" id="WP_226584633.1">
    <property type="nucleotide sequence ID" value="NZ_BLAY01000064.1"/>
</dbReference>
<keyword evidence="1" id="KW-0808">Transferase</keyword>
<dbReference type="GO" id="GO:0004190">
    <property type="term" value="F:aspartic-type endopeptidase activity"/>
    <property type="evidence" value="ECO:0007669"/>
    <property type="project" value="InterPro"/>
</dbReference>
<protein>
    <submittedName>
        <fullName evidence="6">UBA/THIF-type NAD/FAD binding protein</fullName>
    </submittedName>
</protein>
<keyword evidence="2" id="KW-0547">Nucleotide-binding</keyword>
<comment type="caution">
    <text evidence="6">The sequence shown here is derived from an EMBL/GenBank/DDBJ whole genome shotgun (WGS) entry which is preliminary data.</text>
</comment>
<dbReference type="Pfam" id="PF00899">
    <property type="entry name" value="ThiF"/>
    <property type="match status" value="1"/>
</dbReference>
<dbReference type="EMBL" id="BLAY01000064">
    <property type="protein sequence ID" value="GET39339.1"/>
    <property type="molecule type" value="Genomic_DNA"/>
</dbReference>
<dbReference type="FunFam" id="3.40.50.720:FF:000033">
    <property type="entry name" value="Adenylyltransferase and sulfurtransferase MOCS3"/>
    <property type="match status" value="1"/>
</dbReference>
<dbReference type="GO" id="GO:0008146">
    <property type="term" value="F:sulfotransferase activity"/>
    <property type="evidence" value="ECO:0007669"/>
    <property type="project" value="TreeGrafter"/>
</dbReference>
<evidence type="ECO:0000256" key="2">
    <source>
        <dbReference type="ARBA" id="ARBA00022741"/>
    </source>
</evidence>
<dbReference type="NCBIfam" id="NF005646">
    <property type="entry name" value="PRK07411.1"/>
    <property type="match status" value="1"/>
</dbReference>
<evidence type="ECO:0000313" key="6">
    <source>
        <dbReference type="EMBL" id="GET39339.1"/>
    </source>
</evidence>
<dbReference type="AlphaFoldDB" id="A0AAV3WIJ6"/>
<dbReference type="Pfam" id="PF00581">
    <property type="entry name" value="Rhodanese"/>
    <property type="match status" value="1"/>
</dbReference>
<dbReference type="InterPro" id="IPR001763">
    <property type="entry name" value="Rhodanese-like_dom"/>
</dbReference>
<reference evidence="6" key="1">
    <citation type="submission" date="2019-10" db="EMBL/GenBank/DDBJ databases">
        <title>Draft genome sequece of Microseira wollei NIES-4236.</title>
        <authorList>
            <person name="Yamaguchi H."/>
            <person name="Suzuki S."/>
            <person name="Kawachi M."/>
        </authorList>
    </citation>
    <scope>NUCLEOTIDE SEQUENCE</scope>
    <source>
        <strain evidence="6">NIES-4236</strain>
    </source>
</reference>
<dbReference type="GO" id="GO:0005524">
    <property type="term" value="F:ATP binding"/>
    <property type="evidence" value="ECO:0007669"/>
    <property type="project" value="UniProtKB-KW"/>
</dbReference>
<gene>
    <name evidence="6" type="ORF">MiSe_41030</name>
</gene>
<evidence type="ECO:0000256" key="1">
    <source>
        <dbReference type="ARBA" id="ARBA00022679"/>
    </source>
</evidence>
<dbReference type="PROSITE" id="PS50175">
    <property type="entry name" value="ASP_PROT_RETROV"/>
    <property type="match status" value="1"/>
</dbReference>
<dbReference type="InterPro" id="IPR036873">
    <property type="entry name" value="Rhodanese-like_dom_sf"/>
</dbReference>
<organism evidence="6 7">
    <name type="scientific">Microseira wollei NIES-4236</name>
    <dbReference type="NCBI Taxonomy" id="2530354"/>
    <lineage>
        <taxon>Bacteria</taxon>
        <taxon>Bacillati</taxon>
        <taxon>Cyanobacteriota</taxon>
        <taxon>Cyanophyceae</taxon>
        <taxon>Oscillatoriophycideae</taxon>
        <taxon>Aerosakkonematales</taxon>
        <taxon>Aerosakkonemataceae</taxon>
        <taxon>Microseira</taxon>
    </lineage>
</organism>
<dbReference type="Gene3D" id="3.40.250.10">
    <property type="entry name" value="Rhodanese-like domain"/>
    <property type="match status" value="1"/>
</dbReference>
<accession>A0AAV3WIJ6</accession>
<proteinExistence type="predicted"/>
<dbReference type="GO" id="GO:0016779">
    <property type="term" value="F:nucleotidyltransferase activity"/>
    <property type="evidence" value="ECO:0007669"/>
    <property type="project" value="TreeGrafter"/>
</dbReference>
<dbReference type="CDD" id="cd00757">
    <property type="entry name" value="ThiF_MoeB_HesA_family"/>
    <property type="match status" value="1"/>
</dbReference>
<dbReference type="GO" id="GO:0005829">
    <property type="term" value="C:cytosol"/>
    <property type="evidence" value="ECO:0007669"/>
    <property type="project" value="TreeGrafter"/>
</dbReference>
<dbReference type="PANTHER" id="PTHR10953:SF102">
    <property type="entry name" value="ADENYLYLTRANSFERASE AND SULFURTRANSFERASE MOCS3"/>
    <property type="match status" value="1"/>
</dbReference>
<dbReference type="Proteomes" id="UP001050975">
    <property type="component" value="Unassembled WGS sequence"/>
</dbReference>
<dbReference type="PANTHER" id="PTHR10953">
    <property type="entry name" value="UBIQUITIN-ACTIVATING ENZYME E1"/>
    <property type="match status" value="1"/>
</dbReference>
<dbReference type="Gene3D" id="3.40.50.720">
    <property type="entry name" value="NAD(P)-binding Rossmann-like Domain"/>
    <property type="match status" value="1"/>
</dbReference>
<dbReference type="SUPFAM" id="SSF69572">
    <property type="entry name" value="Activating enzymes of the ubiquitin-like proteins"/>
    <property type="match status" value="1"/>
</dbReference>
<feature type="domain" description="Rhodanese" evidence="5">
    <location>
        <begin position="296"/>
        <end position="388"/>
    </location>
</feature>
<dbReference type="GO" id="GO:0004792">
    <property type="term" value="F:thiosulfate-cyanide sulfurtransferase activity"/>
    <property type="evidence" value="ECO:0007669"/>
    <property type="project" value="TreeGrafter"/>
</dbReference>
<dbReference type="InterPro" id="IPR045886">
    <property type="entry name" value="ThiF/MoeB/HesA"/>
</dbReference>
<dbReference type="SMART" id="SM00450">
    <property type="entry name" value="RHOD"/>
    <property type="match status" value="1"/>
</dbReference>
<name>A0AAV3WIJ6_9CYAN</name>
<dbReference type="InterPro" id="IPR001995">
    <property type="entry name" value="Peptidase_A2_cat"/>
</dbReference>
<evidence type="ECO:0000313" key="7">
    <source>
        <dbReference type="Proteomes" id="UP001050975"/>
    </source>
</evidence>